<dbReference type="Proteomes" id="UP000662939">
    <property type="component" value="Chromosome"/>
</dbReference>
<dbReference type="AlphaFoldDB" id="A0A895XTX3"/>
<keyword evidence="2" id="KW-0812">Transmembrane</keyword>
<accession>A0A895XTX3</accession>
<gene>
    <name evidence="3" type="ORF">JQS30_01875</name>
</gene>
<evidence type="ECO:0000256" key="2">
    <source>
        <dbReference type="SAM" id="Phobius"/>
    </source>
</evidence>
<dbReference type="PANTHER" id="PTHR34703:SF1">
    <property type="entry name" value="ANTIPORTER SUBUNIT MNHG2-RELATED"/>
    <property type="match status" value="1"/>
</dbReference>
<dbReference type="EMBL" id="CP070496">
    <property type="protein sequence ID" value="QSB05700.1"/>
    <property type="molecule type" value="Genomic_DNA"/>
</dbReference>
<dbReference type="KEGG" id="nav:JQS30_01875"/>
<comment type="similarity">
    <text evidence="1">Belongs to the CPA3 antiporters (TC 2.A.63) subunit G family.</text>
</comment>
<protein>
    <submittedName>
        <fullName evidence="3">Monovalent cation/H(+) antiporter subunit G</fullName>
    </submittedName>
</protein>
<dbReference type="GO" id="GO:0015385">
    <property type="term" value="F:sodium:proton antiporter activity"/>
    <property type="evidence" value="ECO:0007669"/>
    <property type="project" value="TreeGrafter"/>
</dbReference>
<feature type="transmembrane region" description="Helical" evidence="2">
    <location>
        <begin position="6"/>
        <end position="25"/>
    </location>
</feature>
<keyword evidence="2" id="KW-0472">Membrane</keyword>
<sequence length="117" mass="11965">MLDIIGQVFIVMGGLIFVIAALGLARFPDIYTRASAIGTAAGLGVMLIVIGALFVHPSLSDTLKVAISIPLQLATSALGAIAIARSAYLTGIPLEQPHFDELADASGGTSSSSDDPR</sequence>
<proteinExistence type="inferred from homology"/>
<dbReference type="InterPro" id="IPR005133">
    <property type="entry name" value="PhaG_MnhG_YufB"/>
</dbReference>
<evidence type="ECO:0000313" key="4">
    <source>
        <dbReference type="Proteomes" id="UP000662939"/>
    </source>
</evidence>
<reference evidence="3" key="1">
    <citation type="submission" date="2021-02" db="EMBL/GenBank/DDBJ databases">
        <title>Natronoglycomyces albus gen. nov., sp. nov, a haloalkaliphilic actinobacterium from a soda solonchak soil.</title>
        <authorList>
            <person name="Sorokin D.Y."/>
            <person name="Khijniak T.V."/>
            <person name="Zakharycheva A.P."/>
            <person name="Boueva O.V."/>
            <person name="Ariskina E.V."/>
            <person name="Hahnke R.L."/>
            <person name="Bunk B."/>
            <person name="Sproer C."/>
            <person name="Schumann P."/>
            <person name="Evtushenko L.I."/>
            <person name="Kublanov I.V."/>
        </authorList>
    </citation>
    <scope>NUCLEOTIDE SEQUENCE</scope>
    <source>
        <strain evidence="3">DSM 106290</strain>
    </source>
</reference>
<evidence type="ECO:0000256" key="1">
    <source>
        <dbReference type="ARBA" id="ARBA00008404"/>
    </source>
</evidence>
<feature type="transmembrane region" description="Helical" evidence="2">
    <location>
        <begin position="65"/>
        <end position="84"/>
    </location>
</feature>
<evidence type="ECO:0000313" key="3">
    <source>
        <dbReference type="EMBL" id="QSB05700.1"/>
    </source>
</evidence>
<name>A0A895XTX3_9ACTN</name>
<organism evidence="3 4">
    <name type="scientific">Natronoglycomyces albus</name>
    <dbReference type="NCBI Taxonomy" id="2811108"/>
    <lineage>
        <taxon>Bacteria</taxon>
        <taxon>Bacillati</taxon>
        <taxon>Actinomycetota</taxon>
        <taxon>Actinomycetes</taxon>
        <taxon>Glycomycetales</taxon>
        <taxon>Glycomycetaceae</taxon>
        <taxon>Natronoglycomyces</taxon>
    </lineage>
</organism>
<dbReference type="RefSeq" id="WP_213171712.1">
    <property type="nucleotide sequence ID" value="NZ_CP070496.1"/>
</dbReference>
<keyword evidence="2" id="KW-1133">Transmembrane helix</keyword>
<feature type="transmembrane region" description="Helical" evidence="2">
    <location>
        <begin position="37"/>
        <end position="59"/>
    </location>
</feature>
<dbReference type="PANTHER" id="PTHR34703">
    <property type="entry name" value="ANTIPORTER SUBUNIT MNHG2-RELATED"/>
    <property type="match status" value="1"/>
</dbReference>
<keyword evidence="4" id="KW-1185">Reference proteome</keyword>
<dbReference type="Pfam" id="PF03334">
    <property type="entry name" value="PhaG_MnhG_YufB"/>
    <property type="match status" value="1"/>
</dbReference>